<evidence type="ECO:0000313" key="2">
    <source>
        <dbReference type="Proteomes" id="UP000308092"/>
    </source>
</evidence>
<comment type="caution">
    <text evidence="1">The sequence shown here is derived from an EMBL/GenBank/DDBJ whole genome shotgun (WGS) entry which is preliminary data.</text>
</comment>
<dbReference type="Proteomes" id="UP000308092">
    <property type="component" value="Unassembled WGS sequence"/>
</dbReference>
<dbReference type="AlphaFoldDB" id="A0A4S3J5P8"/>
<accession>A0A4S3J5P8</accession>
<evidence type="ECO:0000313" key="1">
    <source>
        <dbReference type="EMBL" id="THC90229.1"/>
    </source>
</evidence>
<sequence length="57" mass="6307">MNPEVLFQLYNLFSKVFGEAQPDSRQFLATELLTQYDLGAPSPGLVTREQSGDSNSV</sequence>
<protein>
    <submittedName>
        <fullName evidence="1">Uncharacterized protein</fullName>
    </submittedName>
</protein>
<reference evidence="1 2" key="1">
    <citation type="submission" date="2019-03" db="EMBL/GenBank/DDBJ databases">
        <title>The genome sequence of a newly discovered highly antifungal drug resistant Aspergillus species, Aspergillus tanneri NIH 1004.</title>
        <authorList>
            <person name="Mounaud S."/>
            <person name="Singh I."/>
            <person name="Joardar V."/>
            <person name="Pakala S."/>
            <person name="Pakala S."/>
            <person name="Venepally P."/>
            <person name="Hoover J."/>
            <person name="Nierman W."/>
            <person name="Chung J."/>
            <person name="Losada L."/>
        </authorList>
    </citation>
    <scope>NUCLEOTIDE SEQUENCE [LARGE SCALE GENOMIC DNA]</scope>
    <source>
        <strain evidence="1 2">NIH1004</strain>
    </source>
</reference>
<name>A0A4S3J5P8_9EURO</name>
<dbReference type="EMBL" id="SOSA01000544">
    <property type="protein sequence ID" value="THC90229.1"/>
    <property type="molecule type" value="Genomic_DNA"/>
</dbReference>
<keyword evidence="2" id="KW-1185">Reference proteome</keyword>
<dbReference type="VEuPathDB" id="FungiDB:EYZ11_010310"/>
<gene>
    <name evidence="1" type="ORF">EYZ11_010310</name>
</gene>
<proteinExistence type="predicted"/>
<organism evidence="1 2">
    <name type="scientific">Aspergillus tanneri</name>
    <dbReference type="NCBI Taxonomy" id="1220188"/>
    <lineage>
        <taxon>Eukaryota</taxon>
        <taxon>Fungi</taxon>
        <taxon>Dikarya</taxon>
        <taxon>Ascomycota</taxon>
        <taxon>Pezizomycotina</taxon>
        <taxon>Eurotiomycetes</taxon>
        <taxon>Eurotiomycetidae</taxon>
        <taxon>Eurotiales</taxon>
        <taxon>Aspergillaceae</taxon>
        <taxon>Aspergillus</taxon>
        <taxon>Aspergillus subgen. Circumdati</taxon>
    </lineage>
</organism>